<sequence length="97" mass="11041">MAQQRSKNNIPEAATHVLINALHTDGDIHMHTTLHRVNVMGCQEERFAHQQPMDHSPTPFGRSLGITMGKRSYGEQSVSSDGMPTKRSRLYRSLWRN</sequence>
<comment type="caution">
    <text evidence="2">The sequence shown here is derived from an EMBL/GenBank/DDBJ whole genome shotgun (WGS) entry which is preliminary data.</text>
</comment>
<name>A0A1D1UVM6_RAMVA</name>
<dbReference type="Proteomes" id="UP000186922">
    <property type="component" value="Unassembled WGS sequence"/>
</dbReference>
<dbReference type="AlphaFoldDB" id="A0A1D1UVM6"/>
<feature type="region of interest" description="Disordered" evidence="1">
    <location>
        <begin position="48"/>
        <end position="89"/>
    </location>
</feature>
<evidence type="ECO:0000313" key="3">
    <source>
        <dbReference type="Proteomes" id="UP000186922"/>
    </source>
</evidence>
<evidence type="ECO:0000313" key="2">
    <source>
        <dbReference type="EMBL" id="GAU93709.1"/>
    </source>
</evidence>
<keyword evidence="3" id="KW-1185">Reference proteome</keyword>
<accession>A0A1D1UVM6</accession>
<dbReference type="EMBL" id="BDGG01000002">
    <property type="protein sequence ID" value="GAU93709.1"/>
    <property type="molecule type" value="Genomic_DNA"/>
</dbReference>
<evidence type="ECO:0000256" key="1">
    <source>
        <dbReference type="SAM" id="MobiDB-lite"/>
    </source>
</evidence>
<reference evidence="2 3" key="1">
    <citation type="journal article" date="2016" name="Nat. Commun.">
        <title>Extremotolerant tardigrade genome and improved radiotolerance of human cultured cells by tardigrade-unique protein.</title>
        <authorList>
            <person name="Hashimoto T."/>
            <person name="Horikawa D.D."/>
            <person name="Saito Y."/>
            <person name="Kuwahara H."/>
            <person name="Kozuka-Hata H."/>
            <person name="Shin-I T."/>
            <person name="Minakuchi Y."/>
            <person name="Ohishi K."/>
            <person name="Motoyama A."/>
            <person name="Aizu T."/>
            <person name="Enomoto A."/>
            <person name="Kondo K."/>
            <person name="Tanaka S."/>
            <person name="Hara Y."/>
            <person name="Koshikawa S."/>
            <person name="Sagara H."/>
            <person name="Miura T."/>
            <person name="Yokobori S."/>
            <person name="Miyagawa K."/>
            <person name="Suzuki Y."/>
            <person name="Kubo T."/>
            <person name="Oyama M."/>
            <person name="Kohara Y."/>
            <person name="Fujiyama A."/>
            <person name="Arakawa K."/>
            <person name="Katayama T."/>
            <person name="Toyoda A."/>
            <person name="Kunieda T."/>
        </authorList>
    </citation>
    <scope>NUCLEOTIDE SEQUENCE [LARGE SCALE GENOMIC DNA]</scope>
    <source>
        <strain evidence="2 3">YOKOZUNA-1</strain>
    </source>
</reference>
<organism evidence="2 3">
    <name type="scientific">Ramazzottius varieornatus</name>
    <name type="common">Water bear</name>
    <name type="synonym">Tardigrade</name>
    <dbReference type="NCBI Taxonomy" id="947166"/>
    <lineage>
        <taxon>Eukaryota</taxon>
        <taxon>Metazoa</taxon>
        <taxon>Ecdysozoa</taxon>
        <taxon>Tardigrada</taxon>
        <taxon>Eutardigrada</taxon>
        <taxon>Parachela</taxon>
        <taxon>Hypsibioidea</taxon>
        <taxon>Ramazzottiidae</taxon>
        <taxon>Ramazzottius</taxon>
    </lineage>
</organism>
<protein>
    <submittedName>
        <fullName evidence="2">Uncharacterized protein</fullName>
    </submittedName>
</protein>
<proteinExistence type="predicted"/>
<gene>
    <name evidence="2" type="primary">RvY_05605-1</name>
    <name evidence="2" type="synonym">RvY_05605.1</name>
    <name evidence="2" type="ORF">RvY_05605</name>
</gene>